<dbReference type="STRING" id="70996.SE18_23700"/>
<evidence type="ECO:0000313" key="5">
    <source>
        <dbReference type="EMBL" id="KPL80636.1"/>
    </source>
</evidence>
<dbReference type="Gene3D" id="1.10.287.1120">
    <property type="entry name" value="Bipartite methylase S protein"/>
    <property type="match status" value="1"/>
</dbReference>
<dbReference type="Gene3D" id="3.90.220.20">
    <property type="entry name" value="DNA methylase specificity domains"/>
    <property type="match status" value="2"/>
</dbReference>
<dbReference type="REBASE" id="132970">
    <property type="entry name" value="S.HgeGC42ORF23695P"/>
</dbReference>
<dbReference type="InterPro" id="IPR000055">
    <property type="entry name" value="Restrct_endonuc_typeI_TRD"/>
</dbReference>
<reference evidence="5 6" key="1">
    <citation type="submission" date="2015-07" db="EMBL/GenBank/DDBJ databases">
        <title>Whole genome sequence of Herpetosiphon geysericola DSM 7119.</title>
        <authorList>
            <person name="Hemp J."/>
            <person name="Ward L.M."/>
            <person name="Pace L.A."/>
            <person name="Fischer W.W."/>
        </authorList>
    </citation>
    <scope>NUCLEOTIDE SEQUENCE [LARGE SCALE GENOMIC DNA]</scope>
    <source>
        <strain evidence="5 6">DSM 7119</strain>
    </source>
</reference>
<gene>
    <name evidence="5" type="ORF">SE18_23700</name>
</gene>
<dbReference type="CDD" id="cd16961">
    <property type="entry name" value="RMtype1_S_TRD-CR_like"/>
    <property type="match status" value="1"/>
</dbReference>
<feature type="domain" description="Type I restriction modification DNA specificity" evidence="4">
    <location>
        <begin position="26"/>
        <end position="199"/>
    </location>
</feature>
<dbReference type="Pfam" id="PF01420">
    <property type="entry name" value="Methylase_S"/>
    <property type="match status" value="2"/>
</dbReference>
<comment type="caution">
    <text evidence="5">The sequence shown here is derived from an EMBL/GenBank/DDBJ whole genome shotgun (WGS) entry which is preliminary data.</text>
</comment>
<dbReference type="Proteomes" id="UP000050277">
    <property type="component" value="Unassembled WGS sequence"/>
</dbReference>
<keyword evidence="2" id="KW-0680">Restriction system</keyword>
<evidence type="ECO:0000313" key="6">
    <source>
        <dbReference type="Proteomes" id="UP000050277"/>
    </source>
</evidence>
<keyword evidence="6" id="KW-1185">Reference proteome</keyword>
<name>A0A0P6XD19_9CHLR</name>
<evidence type="ECO:0000256" key="1">
    <source>
        <dbReference type="ARBA" id="ARBA00010923"/>
    </source>
</evidence>
<evidence type="ECO:0000259" key="4">
    <source>
        <dbReference type="Pfam" id="PF01420"/>
    </source>
</evidence>
<dbReference type="PANTHER" id="PTHR30408">
    <property type="entry name" value="TYPE-1 RESTRICTION ENZYME ECOKI SPECIFICITY PROTEIN"/>
    <property type="match status" value="1"/>
</dbReference>
<keyword evidence="3" id="KW-0238">DNA-binding</keyword>
<comment type="similarity">
    <text evidence="1">Belongs to the type-I restriction system S methylase family.</text>
</comment>
<accession>A0A0P6XD19</accession>
<dbReference type="SUPFAM" id="SSF116734">
    <property type="entry name" value="DNA methylase specificity domain"/>
    <property type="match status" value="2"/>
</dbReference>
<dbReference type="EMBL" id="LGKP01000037">
    <property type="protein sequence ID" value="KPL80636.1"/>
    <property type="molecule type" value="Genomic_DNA"/>
</dbReference>
<dbReference type="AlphaFoldDB" id="A0A0P6XD19"/>
<evidence type="ECO:0000256" key="2">
    <source>
        <dbReference type="ARBA" id="ARBA00022747"/>
    </source>
</evidence>
<dbReference type="GO" id="GO:0003677">
    <property type="term" value="F:DNA binding"/>
    <property type="evidence" value="ECO:0007669"/>
    <property type="project" value="UniProtKB-KW"/>
</dbReference>
<proteinExistence type="inferred from homology"/>
<evidence type="ECO:0000256" key="3">
    <source>
        <dbReference type="ARBA" id="ARBA00023125"/>
    </source>
</evidence>
<dbReference type="PATRIC" id="fig|70996.4.peg.3084"/>
<feature type="domain" description="Type I restriction modification DNA specificity" evidence="4">
    <location>
        <begin position="230"/>
        <end position="385"/>
    </location>
</feature>
<protein>
    <recommendedName>
        <fullName evidence="4">Type I restriction modification DNA specificity domain-containing protein</fullName>
    </recommendedName>
</protein>
<dbReference type="CDD" id="cd17291">
    <property type="entry name" value="RMtype1_S_MgeORF438P-TRD-CR_like"/>
    <property type="match status" value="1"/>
</dbReference>
<dbReference type="InterPro" id="IPR052021">
    <property type="entry name" value="Type-I_RS_S_subunit"/>
</dbReference>
<organism evidence="5 6">
    <name type="scientific">Herpetosiphon geysericola</name>
    <dbReference type="NCBI Taxonomy" id="70996"/>
    <lineage>
        <taxon>Bacteria</taxon>
        <taxon>Bacillati</taxon>
        <taxon>Chloroflexota</taxon>
        <taxon>Chloroflexia</taxon>
        <taxon>Herpetosiphonales</taxon>
        <taxon>Herpetosiphonaceae</taxon>
        <taxon>Herpetosiphon</taxon>
    </lineage>
</organism>
<dbReference type="InterPro" id="IPR044946">
    <property type="entry name" value="Restrct_endonuc_typeI_TRD_sf"/>
</dbReference>
<sequence length="411" mass="45029">MLNPTTESGTDAVPAGYKRTEVGIIPEDWPVVQLGDLATFITGPFGSAIHKSDYIDYGIPLINPMHIIEGSIVPSSNMSISSEAAKNLVSFHLRFGDVIIGRRGDMGRCAVVQKENVGWICGTGSLIIRCFKDVSPSFIQRILSSPQAIAAIEDTSVGSTMINLNQNTLKLLSIQYPPYQEQRAIAEALSDTDALITALDRLIAKKRAIKQATMQQLLTGKTRLPGFDGEWHTKHLGDILSIKKGQLITESSISHGSIPVVAGGKKPAYFHNRANRFGKTITISASGANAGYIHFYDIPIYASDCLTISEGVSYCLEFIYYQLLNQQQIIYDSQTGGAQPHIYSGHLSSLTFVLPLLDEQRAIATVLSDMDAELYALEQRRAKTIQIKQGMMQQLLTGRIRLRAPLAEEDA</sequence>
<dbReference type="GO" id="GO:0009307">
    <property type="term" value="P:DNA restriction-modification system"/>
    <property type="evidence" value="ECO:0007669"/>
    <property type="project" value="UniProtKB-KW"/>
</dbReference>
<dbReference type="PANTHER" id="PTHR30408:SF12">
    <property type="entry name" value="TYPE I RESTRICTION ENZYME MJAVIII SPECIFICITY SUBUNIT"/>
    <property type="match status" value="1"/>
</dbReference>